<accession>A0A2R4WN75</accession>
<evidence type="ECO:0000313" key="2">
    <source>
        <dbReference type="Proteomes" id="UP000244755"/>
    </source>
</evidence>
<dbReference type="EMBL" id="CP028843">
    <property type="protein sequence ID" value="AWB22993.1"/>
    <property type="molecule type" value="Genomic_DNA"/>
</dbReference>
<sequence>MTTLFEERERAAEALFALDEELRFLALARRNKMLGAWMCERLNLTGREAEEYKSRLVEAGAAPPALGRTADEALVERLRADLTAGGADAEADALPGLVARYGAEAARTVREQARA</sequence>
<protein>
    <submittedName>
        <fullName evidence="1">DUF1476 domain-containing protein</fullName>
    </submittedName>
</protein>
<dbReference type="OrthoDB" id="9810387at2"/>
<dbReference type="Pfam" id="PF07345">
    <property type="entry name" value="ATPaseInh_sub_z"/>
    <property type="match status" value="1"/>
</dbReference>
<dbReference type="InterPro" id="IPR009945">
    <property type="entry name" value="ATPase_inh_sub_z"/>
</dbReference>
<dbReference type="RefSeq" id="WP_099954791.1">
    <property type="nucleotide sequence ID" value="NZ_CP028843.1"/>
</dbReference>
<proteinExistence type="predicted"/>
<dbReference type="InterPro" id="IPR038293">
    <property type="entry name" value="ATPase_inh_sub_z_sf"/>
</dbReference>
<dbReference type="KEGG" id="mee:DA075_20505"/>
<dbReference type="Proteomes" id="UP000244755">
    <property type="component" value="Chromosome 1"/>
</dbReference>
<evidence type="ECO:0000313" key="1">
    <source>
        <dbReference type="EMBL" id="AWB22993.1"/>
    </source>
</evidence>
<reference evidence="1 2" key="1">
    <citation type="submission" date="2018-04" db="EMBL/GenBank/DDBJ databases">
        <title>Methylobacterium sp. PR1016A genome.</title>
        <authorList>
            <person name="Park W."/>
        </authorList>
    </citation>
    <scope>NUCLEOTIDE SEQUENCE [LARGE SCALE GENOMIC DNA]</scope>
    <source>
        <strain evidence="1 2">PR1016A</strain>
    </source>
</reference>
<keyword evidence="2" id="KW-1185">Reference proteome</keyword>
<dbReference type="PIRSF" id="PIRSF031780">
    <property type="entry name" value="UCP031780"/>
    <property type="match status" value="1"/>
</dbReference>
<dbReference type="AlphaFoldDB" id="A0A2R4WN75"/>
<gene>
    <name evidence="1" type="ORF">DA075_20505</name>
</gene>
<organism evidence="1 2">
    <name type="scientific">Methylobacterium currus</name>
    <dbReference type="NCBI Taxonomy" id="2051553"/>
    <lineage>
        <taxon>Bacteria</taxon>
        <taxon>Pseudomonadati</taxon>
        <taxon>Pseudomonadota</taxon>
        <taxon>Alphaproteobacteria</taxon>
        <taxon>Hyphomicrobiales</taxon>
        <taxon>Methylobacteriaceae</taxon>
        <taxon>Methylobacterium</taxon>
    </lineage>
</organism>
<dbReference type="Gene3D" id="1.10.790.20">
    <property type="entry name" value="Domain of unknown function DUF1476"/>
    <property type="match status" value="1"/>
</dbReference>
<name>A0A2R4WN75_9HYPH</name>